<dbReference type="SMART" id="SM00065">
    <property type="entry name" value="GAF"/>
    <property type="match status" value="1"/>
</dbReference>
<evidence type="ECO:0000259" key="1">
    <source>
        <dbReference type="SMART" id="SM00065"/>
    </source>
</evidence>
<dbReference type="PANTHER" id="PTHR40660">
    <property type="entry name" value="5'-PHOSPHATE OXIDASE PUTATIVE DOMAIN-CONTAINING PROTEIN-RELATED"/>
    <property type="match status" value="1"/>
</dbReference>
<accession>A0A2R8BL23</accession>
<dbReference type="InterPro" id="IPR012349">
    <property type="entry name" value="Split_barrel_FMN-bd"/>
</dbReference>
<gene>
    <name evidence="2" type="ORF">DEA8626_03069</name>
</gene>
<dbReference type="Gene3D" id="2.30.110.10">
    <property type="entry name" value="Electron Transport, Fmn-binding Protein, Chain A"/>
    <property type="match status" value="1"/>
</dbReference>
<keyword evidence="3" id="KW-1185">Reference proteome</keyword>
<dbReference type="SUPFAM" id="SSF50475">
    <property type="entry name" value="FMN-binding split barrel"/>
    <property type="match status" value="1"/>
</dbReference>
<evidence type="ECO:0000313" key="3">
    <source>
        <dbReference type="Proteomes" id="UP000244924"/>
    </source>
</evidence>
<dbReference type="Gene3D" id="3.30.450.40">
    <property type="match status" value="1"/>
</dbReference>
<dbReference type="Proteomes" id="UP000244924">
    <property type="component" value="Unassembled WGS sequence"/>
</dbReference>
<proteinExistence type="predicted"/>
<name>A0A2R8BL23_9RHOB</name>
<dbReference type="PANTHER" id="PTHR40660:SF1">
    <property type="entry name" value="5'-PHOSPHATE OXIDASE PUTATIVE DOMAIN-CONTAINING PROTEIN-RELATED"/>
    <property type="match status" value="1"/>
</dbReference>
<dbReference type="OrthoDB" id="329702at2"/>
<dbReference type="SUPFAM" id="SSF55781">
    <property type="entry name" value="GAF domain-like"/>
    <property type="match status" value="1"/>
</dbReference>
<organism evidence="2 3">
    <name type="scientific">Albidovulum aquaemixtae</name>
    <dbReference type="NCBI Taxonomy" id="1542388"/>
    <lineage>
        <taxon>Bacteria</taxon>
        <taxon>Pseudomonadati</taxon>
        <taxon>Pseudomonadota</taxon>
        <taxon>Alphaproteobacteria</taxon>
        <taxon>Rhodobacterales</taxon>
        <taxon>Paracoccaceae</taxon>
        <taxon>Albidovulum</taxon>
    </lineage>
</organism>
<dbReference type="InterPro" id="IPR003018">
    <property type="entry name" value="GAF"/>
</dbReference>
<evidence type="ECO:0000313" key="2">
    <source>
        <dbReference type="EMBL" id="SPH24021.1"/>
    </source>
</evidence>
<reference evidence="2 3" key="1">
    <citation type="submission" date="2018-03" db="EMBL/GenBank/DDBJ databases">
        <authorList>
            <person name="Keele B.F."/>
        </authorList>
    </citation>
    <scope>NUCLEOTIDE SEQUENCE [LARGE SCALE GENOMIC DNA]</scope>
    <source>
        <strain evidence="2 3">CECT 8626</strain>
    </source>
</reference>
<feature type="domain" description="GAF" evidence="1">
    <location>
        <begin position="161"/>
        <end position="329"/>
    </location>
</feature>
<dbReference type="Pfam" id="PF13185">
    <property type="entry name" value="GAF_2"/>
    <property type="match status" value="1"/>
</dbReference>
<sequence>MTSPSLDVIRNCFEGIVPAVLATCDAEGAPNVSLVSQVHYVDCTRVALSYQFFNKTRRNILDTGLAAVSVLDPESVTDYRLDLVYKETQSEGPLFEIMKAKLAGIASHTGMEGVFQLLGADIFSVVSVEATSGPFVLPPSSPRNLLSAVRRSWGELGEARELGALFDRALDCLGRYFSIEHAMILMHDEAAGRLFTVASTGYALSGIGSEIALGHGVIGVAARERVPIRVGHMTSDYSYGAALRDQALDHGIEAMDATQIPYPGLPAPESQIALPIVVGGRTAGVLFAESPEPMRFRYDDEDALALIAARVGELMGAGLDAVGTENGARSAAGTAAQPINVRHYAADNSVFIDHDYLIKGVAGAIFWKLVSEHRQTGRSEFTNRELRLDPALRLPEFAENLEARLVLLQRRLVERSCPIRIEKAGRGRLRLCVPGTLVLEDIPAEDGKLTA</sequence>
<dbReference type="InterPro" id="IPR029016">
    <property type="entry name" value="GAF-like_dom_sf"/>
</dbReference>
<dbReference type="AlphaFoldDB" id="A0A2R8BL23"/>
<protein>
    <recommendedName>
        <fullName evidence="1">GAF domain-containing protein</fullName>
    </recommendedName>
</protein>
<dbReference type="RefSeq" id="WP_108854094.1">
    <property type="nucleotide sequence ID" value="NZ_OMOQ01000003.1"/>
</dbReference>
<dbReference type="EMBL" id="OMOQ01000003">
    <property type="protein sequence ID" value="SPH24021.1"/>
    <property type="molecule type" value="Genomic_DNA"/>
</dbReference>